<name>A0A9D5DEQ9_9CRYT</name>
<organism evidence="1">
    <name type="scientific">Cryptosporidium canis</name>
    <dbReference type="NCBI Taxonomy" id="195482"/>
    <lineage>
        <taxon>Eukaryota</taxon>
        <taxon>Sar</taxon>
        <taxon>Alveolata</taxon>
        <taxon>Apicomplexa</taxon>
        <taxon>Conoidasida</taxon>
        <taxon>Coccidia</taxon>
        <taxon>Eucoccidiorida</taxon>
        <taxon>Eimeriorina</taxon>
        <taxon>Cryptosporidiidae</taxon>
        <taxon>Cryptosporidium</taxon>
    </lineage>
</organism>
<evidence type="ECO:0000313" key="1">
    <source>
        <dbReference type="EMBL" id="KAJ1605842.1"/>
    </source>
</evidence>
<dbReference type="AlphaFoldDB" id="A0A9D5DEQ9"/>
<dbReference type="Proteomes" id="UP001067231">
    <property type="component" value="Unassembled WGS sequence"/>
</dbReference>
<dbReference type="EMBL" id="JAPCXC010000088">
    <property type="protein sequence ID" value="KAJ1605842.1"/>
    <property type="molecule type" value="Genomic_DNA"/>
</dbReference>
<proteinExistence type="predicted"/>
<comment type="caution">
    <text evidence="1">The sequence shown here is derived from an EMBL/GenBank/DDBJ whole genome shotgun (WGS) entry which is preliminary data.</text>
</comment>
<protein>
    <submittedName>
        <fullName evidence="1">Uncharacterized protein</fullName>
    </submittedName>
</protein>
<reference evidence="1" key="1">
    <citation type="submission" date="2022-10" db="EMBL/GenBank/DDBJ databases">
        <title>Adaptive evolution leads to modifications in subtelomeric GC content in a zoonotic Cryptosporidium species.</title>
        <authorList>
            <person name="Li J."/>
            <person name="Feng Y."/>
            <person name="Xiao L."/>
        </authorList>
    </citation>
    <scope>NUCLEOTIDE SEQUENCE</scope>
    <source>
        <strain evidence="1">33844</strain>
    </source>
</reference>
<gene>
    <name evidence="1" type="ORF">OJ253_2990</name>
</gene>
<accession>A0A9D5DEQ9</accession>
<sequence length="161" mass="17550">MYLEKEDLPLLNGSFFRVNLRAISQGDLRNILKACGLKSSASTSSNQHIALLEGIRRYMLTGDLSELSESKAKSGEGARCALDYKNIISEDAISAELILKSLRKSPVHLEKIMLSNSASVSEVAECCSRYLGTPRSVFSAKAISDKIRLILESLDIGEVVA</sequence>
<dbReference type="OrthoDB" id="338403at2759"/>